<dbReference type="Proteomes" id="UP000320212">
    <property type="component" value="Unassembled WGS sequence"/>
</dbReference>
<sequence>DGPVFIATATGEKVDLDGTFTITEITARDGSSVQSQNTTQYVYKTTNTSEFVNMTNELESLRQDIEEREQSSGGSGGSGGLDSQALGIALLVGAAAVLLIQREGNE</sequence>
<feature type="non-terminal residue" evidence="1">
    <location>
        <position position="1"/>
    </location>
</feature>
<dbReference type="AlphaFoldDB" id="A0A558EZW3"/>
<reference evidence="1 2" key="1">
    <citation type="submission" date="2019-07" db="EMBL/GenBank/DDBJ databases">
        <title>Draft genome sequence of Haloferax volcanii SS0101, isolated from salt farm in Samut Sakhon, Thailand.</title>
        <authorList>
            <person name="Wanthongcharoen S."/>
            <person name="Yamprayoonswat W."/>
            <person name="Ruangsuj P."/>
            <person name="Thongpramul N."/>
            <person name="Jumpathong W."/>
            <person name="Sittihan S."/>
            <person name="Kanjanavas P."/>
            <person name="Yasawong M."/>
        </authorList>
    </citation>
    <scope>NUCLEOTIDE SEQUENCE [LARGE SCALE GENOMIC DNA]</scope>
    <source>
        <strain evidence="1 2">SS0101</strain>
    </source>
</reference>
<organism evidence="1 2">
    <name type="scientific">Haloferax volcanii</name>
    <name type="common">Halobacterium volcanii</name>
    <dbReference type="NCBI Taxonomy" id="2246"/>
    <lineage>
        <taxon>Archaea</taxon>
        <taxon>Methanobacteriati</taxon>
        <taxon>Methanobacteriota</taxon>
        <taxon>Stenosarchaea group</taxon>
        <taxon>Halobacteria</taxon>
        <taxon>Halobacteriales</taxon>
        <taxon>Haloferacaceae</taxon>
        <taxon>Haloferax</taxon>
    </lineage>
</organism>
<feature type="non-terminal residue" evidence="1">
    <location>
        <position position="106"/>
    </location>
</feature>
<name>A0A558EZW3_HALVO</name>
<gene>
    <name evidence="1" type="ORF">FQA18_20350</name>
</gene>
<proteinExistence type="predicted"/>
<evidence type="ECO:0000313" key="2">
    <source>
        <dbReference type="Proteomes" id="UP000320212"/>
    </source>
</evidence>
<dbReference type="EMBL" id="VMTR01000503">
    <property type="protein sequence ID" value="TVT78897.1"/>
    <property type="molecule type" value="Genomic_DNA"/>
</dbReference>
<protein>
    <submittedName>
        <fullName evidence="1">Uncharacterized protein</fullName>
    </submittedName>
</protein>
<accession>A0A558EZW3</accession>
<evidence type="ECO:0000313" key="1">
    <source>
        <dbReference type="EMBL" id="TVT78897.1"/>
    </source>
</evidence>
<comment type="caution">
    <text evidence="1">The sequence shown here is derived from an EMBL/GenBank/DDBJ whole genome shotgun (WGS) entry which is preliminary data.</text>
</comment>